<dbReference type="SUPFAM" id="SSF74653">
    <property type="entry name" value="TolA/TonB C-terminal domain"/>
    <property type="match status" value="1"/>
</dbReference>
<dbReference type="InterPro" id="IPR037682">
    <property type="entry name" value="TonB_C"/>
</dbReference>
<dbReference type="GO" id="GO:0031992">
    <property type="term" value="F:energy transducer activity"/>
    <property type="evidence" value="ECO:0007669"/>
    <property type="project" value="InterPro"/>
</dbReference>
<dbReference type="Proteomes" id="UP000245081">
    <property type="component" value="Unassembled WGS sequence"/>
</dbReference>
<dbReference type="PANTHER" id="PTHR33446">
    <property type="entry name" value="PROTEIN TONB-RELATED"/>
    <property type="match status" value="1"/>
</dbReference>
<evidence type="ECO:0000256" key="8">
    <source>
        <dbReference type="ARBA" id="ARBA00022989"/>
    </source>
</evidence>
<dbReference type="Pfam" id="PF03544">
    <property type="entry name" value="TonB_C"/>
    <property type="match status" value="1"/>
</dbReference>
<dbReference type="GO" id="GO:0055085">
    <property type="term" value="P:transmembrane transport"/>
    <property type="evidence" value="ECO:0007669"/>
    <property type="project" value="InterPro"/>
</dbReference>
<keyword evidence="3 10" id="KW-0813">Transport</keyword>
<name>A0A2R5FCM2_9PROT</name>
<evidence type="ECO:0000313" key="13">
    <source>
        <dbReference type="EMBL" id="GBG15308.1"/>
    </source>
</evidence>
<evidence type="ECO:0000256" key="7">
    <source>
        <dbReference type="ARBA" id="ARBA00022927"/>
    </source>
</evidence>
<keyword evidence="4 10" id="KW-1003">Cell membrane</keyword>
<keyword evidence="6 10" id="KW-0812">Transmembrane</keyword>
<comment type="subcellular location">
    <subcellularLocation>
        <location evidence="1 10">Cell inner membrane</location>
        <topology evidence="1 10">Single-pass membrane protein</topology>
        <orientation evidence="1 10">Periplasmic side</orientation>
    </subcellularLocation>
</comment>
<feature type="domain" description="TonB C-terminal" evidence="12">
    <location>
        <begin position="160"/>
        <end position="251"/>
    </location>
</feature>
<keyword evidence="5 10" id="KW-0997">Cell inner membrane</keyword>
<comment type="similarity">
    <text evidence="2 10">Belongs to the TonB family.</text>
</comment>
<dbReference type="RefSeq" id="WP_109016467.1">
    <property type="nucleotide sequence ID" value="NZ_BDOQ01000018.1"/>
</dbReference>
<gene>
    <name evidence="13" type="primary">tonB</name>
    <name evidence="13" type="ORF">NMK_2911</name>
</gene>
<reference evidence="13 14" key="1">
    <citation type="journal article" date="2018" name="Environ. Microbiol.">
        <title>Isolation and genomic characterization of Novimethylophilus kurashikiensis gen. nov. sp. nov., a new lanthanide-dependent methylotrophic species of Methylophilaceae.</title>
        <authorList>
            <person name="Lv H."/>
            <person name="Sahin N."/>
            <person name="Tani A."/>
        </authorList>
    </citation>
    <scope>NUCLEOTIDE SEQUENCE [LARGE SCALE GENOMIC DNA]</scope>
    <source>
        <strain evidence="13 14">La2-4</strain>
    </source>
</reference>
<dbReference type="GO" id="GO:0015891">
    <property type="term" value="P:siderophore transport"/>
    <property type="evidence" value="ECO:0007669"/>
    <property type="project" value="InterPro"/>
</dbReference>
<dbReference type="GO" id="GO:0015031">
    <property type="term" value="P:protein transport"/>
    <property type="evidence" value="ECO:0007669"/>
    <property type="project" value="UniProtKB-UniRule"/>
</dbReference>
<dbReference type="InterPro" id="IPR006260">
    <property type="entry name" value="TonB/TolA_C"/>
</dbReference>
<feature type="compositionally biased region" description="Basic and acidic residues" evidence="11">
    <location>
        <begin position="68"/>
        <end position="83"/>
    </location>
</feature>
<feature type="transmembrane region" description="Helical" evidence="10">
    <location>
        <begin position="15"/>
        <end position="35"/>
    </location>
</feature>
<keyword evidence="9 10" id="KW-0472">Membrane</keyword>
<dbReference type="GO" id="GO:0030288">
    <property type="term" value="C:outer membrane-bounded periplasmic space"/>
    <property type="evidence" value="ECO:0007669"/>
    <property type="project" value="InterPro"/>
</dbReference>
<dbReference type="NCBIfam" id="TIGR01352">
    <property type="entry name" value="tonB_Cterm"/>
    <property type="match status" value="1"/>
</dbReference>
<keyword evidence="14" id="KW-1185">Reference proteome</keyword>
<dbReference type="Gene3D" id="3.30.1150.10">
    <property type="match status" value="1"/>
</dbReference>
<dbReference type="OrthoDB" id="8563545at2"/>
<dbReference type="EMBL" id="BDOQ01000018">
    <property type="protein sequence ID" value="GBG15308.1"/>
    <property type="molecule type" value="Genomic_DNA"/>
</dbReference>
<feature type="compositionally biased region" description="Pro residues" evidence="11">
    <location>
        <begin position="115"/>
        <end position="129"/>
    </location>
</feature>
<dbReference type="AlphaFoldDB" id="A0A2R5FCM2"/>
<evidence type="ECO:0000256" key="11">
    <source>
        <dbReference type="SAM" id="MobiDB-lite"/>
    </source>
</evidence>
<sequence length="251" mass="27595">MAAPQETSSHRNSHAHLVATLLISVALHAMLFGVLPRIGEEKPLQQPVLSVELLKPQPKPLPPPPEPPKPEPVKEKPKTEKKPLPPPPKIQQTPAPKAEPQVLPPVTNPVTEPVKPSPPPVMTAPPTTEPPKEATPVVPVPEPVRPRGPSEQDIENARGNYGSLLSREFAKYKQYPRLAQMRGWQGTVKVELHIDAAGNIRSSSVIESSNYEVLDKQALEMVRKATPLPQPPEALRGREFTIIVPINFRLE</sequence>
<evidence type="ECO:0000256" key="4">
    <source>
        <dbReference type="ARBA" id="ARBA00022475"/>
    </source>
</evidence>
<organism evidence="13 14">
    <name type="scientific">Novimethylophilus kurashikiensis</name>
    <dbReference type="NCBI Taxonomy" id="1825523"/>
    <lineage>
        <taxon>Bacteria</taxon>
        <taxon>Pseudomonadati</taxon>
        <taxon>Pseudomonadota</taxon>
        <taxon>Betaproteobacteria</taxon>
        <taxon>Nitrosomonadales</taxon>
        <taxon>Methylophilaceae</taxon>
        <taxon>Novimethylophilus</taxon>
    </lineage>
</organism>
<evidence type="ECO:0000256" key="2">
    <source>
        <dbReference type="ARBA" id="ARBA00006555"/>
    </source>
</evidence>
<keyword evidence="8 10" id="KW-1133">Transmembrane helix</keyword>
<feature type="compositionally biased region" description="Pro residues" evidence="11">
    <location>
        <begin position="57"/>
        <end position="67"/>
    </location>
</feature>
<proteinExistence type="inferred from homology"/>
<keyword evidence="10" id="KW-0735">Signal-anchor</keyword>
<comment type="function">
    <text evidence="10">Interacts with outer membrane receptor proteins that carry out high-affinity binding and energy dependent uptake into the periplasmic space of specific substrates. It could act to transduce energy from the cytoplasmic membrane to specific energy-requiring processes in the outer membrane, resulting in the release into the periplasm of ligands bound by these outer membrane proteins.</text>
</comment>
<evidence type="ECO:0000256" key="5">
    <source>
        <dbReference type="ARBA" id="ARBA00022519"/>
    </source>
</evidence>
<evidence type="ECO:0000313" key="14">
    <source>
        <dbReference type="Proteomes" id="UP000245081"/>
    </source>
</evidence>
<dbReference type="PROSITE" id="PS52015">
    <property type="entry name" value="TONB_CTD"/>
    <property type="match status" value="1"/>
</dbReference>
<comment type="caution">
    <text evidence="13">The sequence shown here is derived from an EMBL/GenBank/DDBJ whole genome shotgun (WGS) entry which is preliminary data.</text>
</comment>
<evidence type="ECO:0000256" key="6">
    <source>
        <dbReference type="ARBA" id="ARBA00022692"/>
    </source>
</evidence>
<protein>
    <recommendedName>
        <fullName evidence="10">Protein TonB</fullName>
    </recommendedName>
</protein>
<evidence type="ECO:0000259" key="12">
    <source>
        <dbReference type="PROSITE" id="PS52015"/>
    </source>
</evidence>
<dbReference type="GO" id="GO:0098797">
    <property type="term" value="C:plasma membrane protein complex"/>
    <property type="evidence" value="ECO:0007669"/>
    <property type="project" value="TreeGrafter"/>
</dbReference>
<evidence type="ECO:0000256" key="3">
    <source>
        <dbReference type="ARBA" id="ARBA00022448"/>
    </source>
</evidence>
<keyword evidence="7 10" id="KW-0653">Protein transport</keyword>
<evidence type="ECO:0000256" key="9">
    <source>
        <dbReference type="ARBA" id="ARBA00023136"/>
    </source>
</evidence>
<feature type="region of interest" description="Disordered" evidence="11">
    <location>
        <begin position="49"/>
        <end position="155"/>
    </location>
</feature>
<dbReference type="InterPro" id="IPR051045">
    <property type="entry name" value="TonB-dependent_transducer"/>
</dbReference>
<dbReference type="PANTHER" id="PTHR33446:SF2">
    <property type="entry name" value="PROTEIN TONB"/>
    <property type="match status" value="1"/>
</dbReference>
<dbReference type="PRINTS" id="PR01374">
    <property type="entry name" value="TONBPROTEIN"/>
</dbReference>
<evidence type="ECO:0000256" key="10">
    <source>
        <dbReference type="RuleBase" id="RU362123"/>
    </source>
</evidence>
<evidence type="ECO:0000256" key="1">
    <source>
        <dbReference type="ARBA" id="ARBA00004383"/>
    </source>
</evidence>
<accession>A0A2R5FCM2</accession>
<dbReference type="InterPro" id="IPR003538">
    <property type="entry name" value="TonB"/>
</dbReference>